<dbReference type="Proteomes" id="UP000319383">
    <property type="component" value="Chromosome"/>
</dbReference>
<dbReference type="Pfam" id="PF07607">
    <property type="entry name" value="DUF1570"/>
    <property type="match status" value="1"/>
</dbReference>
<name>A0A517ZT47_9PLAN</name>
<feature type="domain" description="DUF1570" evidence="3">
    <location>
        <begin position="327"/>
        <end position="449"/>
    </location>
</feature>
<evidence type="ECO:0000313" key="5">
    <source>
        <dbReference type="Proteomes" id="UP000319383"/>
    </source>
</evidence>
<accession>A0A517ZT47</accession>
<feature type="coiled-coil region" evidence="1">
    <location>
        <begin position="275"/>
        <end position="306"/>
    </location>
</feature>
<gene>
    <name evidence="4" type="ORF">Mal52_41250</name>
</gene>
<dbReference type="KEGG" id="sdyn:Mal52_41250"/>
<keyword evidence="2" id="KW-0732">Signal</keyword>
<dbReference type="EMBL" id="CP036276">
    <property type="protein sequence ID" value="QDU45630.1"/>
    <property type="molecule type" value="Genomic_DNA"/>
</dbReference>
<feature type="chain" id="PRO_5021775661" description="DUF1570 domain-containing protein" evidence="2">
    <location>
        <begin position="31"/>
        <end position="500"/>
    </location>
</feature>
<protein>
    <recommendedName>
        <fullName evidence="3">DUF1570 domain-containing protein</fullName>
    </recommendedName>
</protein>
<proteinExistence type="predicted"/>
<sequence length="500" mass="57494" precursor="true">MKNCMFRRHQLILIATALLLLSWPQPSVRADFLEVRVPGSNLTIVLEGRVQKGRTVRLSHKFGTLYFDNNDVTEVYEVPTNTTLFGRMAAKARANKDADALFEAAKWALKHALLHQFYQGIEQTLDIDPDHPAALRAKALKEQIDVPLPESDEEEERLRRILNRPNFNVERSNHFILLHDTNPAGEMLKIAGARRRPPRAKERLRLLEDVYETFLFMFIVEGVEIDIPQERLQVLLFKENQDYLDFSKSLNPALASAVGFWDPTRNVSVFYDNATDELYQAVQESMEKLQEQKEQAVRTRSRAAKTIVRNTNTLQVMFSAAQERSDIKVVTHEATHQLAGNTGLLPRHVRIPNWAHEGLATYFEAPAEATWSGVGAVNKDRLDKYRALAEDVDHSNIDFIVTDQIFMLAGSHNARLHAYGQAWALTHFLMENHFPEFVKYYALLAQMPPDITLNPEVLLEIFDRAFGEDRKTMTMEWRAYMRGLKTDFEIATEKEKEDDE</sequence>
<dbReference type="InterPro" id="IPR011464">
    <property type="entry name" value="DUF1570"/>
</dbReference>
<keyword evidence="5" id="KW-1185">Reference proteome</keyword>
<keyword evidence="1" id="KW-0175">Coiled coil</keyword>
<evidence type="ECO:0000256" key="1">
    <source>
        <dbReference type="SAM" id="Coils"/>
    </source>
</evidence>
<dbReference type="AlphaFoldDB" id="A0A517ZT47"/>
<organism evidence="4 5">
    <name type="scientific">Symmachiella dynata</name>
    <dbReference type="NCBI Taxonomy" id="2527995"/>
    <lineage>
        <taxon>Bacteria</taxon>
        <taxon>Pseudomonadati</taxon>
        <taxon>Planctomycetota</taxon>
        <taxon>Planctomycetia</taxon>
        <taxon>Planctomycetales</taxon>
        <taxon>Planctomycetaceae</taxon>
        <taxon>Symmachiella</taxon>
    </lineage>
</organism>
<evidence type="ECO:0000313" key="4">
    <source>
        <dbReference type="EMBL" id="QDU45630.1"/>
    </source>
</evidence>
<evidence type="ECO:0000256" key="2">
    <source>
        <dbReference type="SAM" id="SignalP"/>
    </source>
</evidence>
<feature type="signal peptide" evidence="2">
    <location>
        <begin position="1"/>
        <end position="30"/>
    </location>
</feature>
<reference evidence="4 5" key="1">
    <citation type="submission" date="2019-02" db="EMBL/GenBank/DDBJ databases">
        <title>Deep-cultivation of Planctomycetes and their phenomic and genomic characterization uncovers novel biology.</title>
        <authorList>
            <person name="Wiegand S."/>
            <person name="Jogler M."/>
            <person name="Boedeker C."/>
            <person name="Pinto D."/>
            <person name="Vollmers J."/>
            <person name="Rivas-Marin E."/>
            <person name="Kohn T."/>
            <person name="Peeters S.H."/>
            <person name="Heuer A."/>
            <person name="Rast P."/>
            <person name="Oberbeckmann S."/>
            <person name="Bunk B."/>
            <person name="Jeske O."/>
            <person name="Meyerdierks A."/>
            <person name="Storesund J.E."/>
            <person name="Kallscheuer N."/>
            <person name="Luecker S."/>
            <person name="Lage O.M."/>
            <person name="Pohl T."/>
            <person name="Merkel B.J."/>
            <person name="Hornburger P."/>
            <person name="Mueller R.-W."/>
            <person name="Bruemmer F."/>
            <person name="Labrenz M."/>
            <person name="Spormann A.M."/>
            <person name="Op den Camp H."/>
            <person name="Overmann J."/>
            <person name="Amann R."/>
            <person name="Jetten M.S.M."/>
            <person name="Mascher T."/>
            <person name="Medema M.H."/>
            <person name="Devos D.P."/>
            <person name="Kaster A.-K."/>
            <person name="Ovreas L."/>
            <person name="Rohde M."/>
            <person name="Galperin M.Y."/>
            <person name="Jogler C."/>
        </authorList>
    </citation>
    <scope>NUCLEOTIDE SEQUENCE [LARGE SCALE GENOMIC DNA]</scope>
    <source>
        <strain evidence="4 5">Mal52</strain>
    </source>
</reference>
<evidence type="ECO:0000259" key="3">
    <source>
        <dbReference type="Pfam" id="PF07607"/>
    </source>
</evidence>